<name>A0A5R8WJ37_9BACT</name>
<keyword evidence="3 4" id="KW-0408">Iron</keyword>
<dbReference type="PANTHER" id="PTHR35008">
    <property type="entry name" value="BLL4482 PROTEIN-RELATED"/>
    <property type="match status" value="1"/>
</dbReference>
<reference evidence="6 7" key="1">
    <citation type="submission" date="2019-05" db="EMBL/GenBank/DDBJ databases">
        <title>Hymenobacter edaphi sp. nov., isolated from abandoned arsenic-contaminated farmland soil.</title>
        <authorList>
            <person name="Nie L."/>
        </authorList>
    </citation>
    <scope>NUCLEOTIDE SEQUENCE [LARGE SCALE GENOMIC DNA]</scope>
    <source>
        <strain evidence="6 7">1-3-3-8</strain>
    </source>
</reference>
<evidence type="ECO:0000313" key="6">
    <source>
        <dbReference type="EMBL" id="TLM88908.1"/>
    </source>
</evidence>
<dbReference type="Proteomes" id="UP000305517">
    <property type="component" value="Unassembled WGS sequence"/>
</dbReference>
<sequence>MKKALKLLGLAVGLLLLTGLGFVLYVNLRGIPSYAAPKPSVAPVAATPEQLAQGEKLVLAACADCHLDRSTNTLAGQRLRDVPPEFGQLYSANITRDEQHGIGRWTYQELVGLLRTGIGRDGRYRIIMPSFVHMSDDDVRSIVAFLRSNHPLVRPQATPSHPQEPSLLAKVLVNTVMKPTPLPAEPVVAPPPTDAVAYGRYLVVGRYKCYDCHSKDFKTNNHLEPEKSAGYLGGGNRLMNQQGQPVVARNITADAETGLGDWTEPQFAQALRFGQSPNGPLHYPMPKYSRLTDEEVHALYAYLNSVPALRNATHEDGAATAAR</sequence>
<dbReference type="AlphaFoldDB" id="A0A5R8WJ37"/>
<dbReference type="InterPro" id="IPR009056">
    <property type="entry name" value="Cyt_c-like_dom"/>
</dbReference>
<gene>
    <name evidence="6" type="ORF">FDY95_22255</name>
</gene>
<dbReference type="EMBL" id="VAJM01000015">
    <property type="protein sequence ID" value="TLM88908.1"/>
    <property type="molecule type" value="Genomic_DNA"/>
</dbReference>
<evidence type="ECO:0000259" key="5">
    <source>
        <dbReference type="PROSITE" id="PS51007"/>
    </source>
</evidence>
<evidence type="ECO:0000256" key="2">
    <source>
        <dbReference type="ARBA" id="ARBA00022723"/>
    </source>
</evidence>
<dbReference type="SUPFAM" id="SSF46626">
    <property type="entry name" value="Cytochrome c"/>
    <property type="match status" value="2"/>
</dbReference>
<feature type="domain" description="Cytochrome c" evidence="5">
    <location>
        <begin position="194"/>
        <end position="307"/>
    </location>
</feature>
<protein>
    <submittedName>
        <fullName evidence="6">Cytochrome c</fullName>
    </submittedName>
</protein>
<proteinExistence type="predicted"/>
<dbReference type="GO" id="GO:0020037">
    <property type="term" value="F:heme binding"/>
    <property type="evidence" value="ECO:0007669"/>
    <property type="project" value="InterPro"/>
</dbReference>
<evidence type="ECO:0000256" key="3">
    <source>
        <dbReference type="ARBA" id="ARBA00023004"/>
    </source>
</evidence>
<evidence type="ECO:0000313" key="7">
    <source>
        <dbReference type="Proteomes" id="UP000305517"/>
    </source>
</evidence>
<dbReference type="InterPro" id="IPR036909">
    <property type="entry name" value="Cyt_c-like_dom_sf"/>
</dbReference>
<comment type="caution">
    <text evidence="6">The sequence shown here is derived from an EMBL/GenBank/DDBJ whole genome shotgun (WGS) entry which is preliminary data.</text>
</comment>
<dbReference type="Gene3D" id="1.10.760.10">
    <property type="entry name" value="Cytochrome c-like domain"/>
    <property type="match status" value="2"/>
</dbReference>
<keyword evidence="1 4" id="KW-0349">Heme</keyword>
<accession>A0A5R8WJ37</accession>
<dbReference type="GO" id="GO:0009055">
    <property type="term" value="F:electron transfer activity"/>
    <property type="evidence" value="ECO:0007669"/>
    <property type="project" value="InterPro"/>
</dbReference>
<dbReference type="OrthoDB" id="9809720at2"/>
<dbReference type="GO" id="GO:0046872">
    <property type="term" value="F:metal ion binding"/>
    <property type="evidence" value="ECO:0007669"/>
    <property type="project" value="UniProtKB-KW"/>
</dbReference>
<dbReference type="RefSeq" id="WP_138081170.1">
    <property type="nucleotide sequence ID" value="NZ_VAJM01000015.1"/>
</dbReference>
<dbReference type="PROSITE" id="PS51007">
    <property type="entry name" value="CYTC"/>
    <property type="match status" value="2"/>
</dbReference>
<evidence type="ECO:0000256" key="4">
    <source>
        <dbReference type="PROSITE-ProRule" id="PRU00433"/>
    </source>
</evidence>
<evidence type="ECO:0000256" key="1">
    <source>
        <dbReference type="ARBA" id="ARBA00022617"/>
    </source>
</evidence>
<feature type="domain" description="Cytochrome c" evidence="5">
    <location>
        <begin position="49"/>
        <end position="150"/>
    </location>
</feature>
<keyword evidence="7" id="KW-1185">Reference proteome</keyword>
<keyword evidence="2 4" id="KW-0479">Metal-binding</keyword>
<dbReference type="InterPro" id="IPR051459">
    <property type="entry name" value="Cytochrome_c-type_DH"/>
</dbReference>
<dbReference type="PANTHER" id="PTHR35008:SF4">
    <property type="entry name" value="BLL4482 PROTEIN"/>
    <property type="match status" value="1"/>
</dbReference>
<dbReference type="Pfam" id="PF13442">
    <property type="entry name" value="Cytochrome_CBB3"/>
    <property type="match status" value="1"/>
</dbReference>
<organism evidence="6 7">
    <name type="scientific">Hymenobacter jeollabukensis</name>
    <dbReference type="NCBI Taxonomy" id="2025313"/>
    <lineage>
        <taxon>Bacteria</taxon>
        <taxon>Pseudomonadati</taxon>
        <taxon>Bacteroidota</taxon>
        <taxon>Cytophagia</taxon>
        <taxon>Cytophagales</taxon>
        <taxon>Hymenobacteraceae</taxon>
        <taxon>Hymenobacter</taxon>
    </lineage>
</organism>